<evidence type="ECO:0000313" key="3">
    <source>
        <dbReference type="Proteomes" id="UP000799423"/>
    </source>
</evidence>
<dbReference type="AlphaFoldDB" id="A0A6A7BLX9"/>
<sequence length="171" mass="18333">MGLGSCTAGSRRRPNGASPSLLDSAITDISSTSKIIALLPKTFVGRCKSRSGDHSRSTNLRAHASRAGEVFSSVRTRPADLFGSLISVQHTGPFRRGLIPRSPVASRRSLQPRLNGPWRHLCSSVLRPGYCSWRSTLGRQGRRAGSCQSCESCPSVAWIAGCFTRPANPVA</sequence>
<evidence type="ECO:0000256" key="1">
    <source>
        <dbReference type="SAM" id="MobiDB-lite"/>
    </source>
</evidence>
<organism evidence="2 3">
    <name type="scientific">Plenodomus tracheiphilus IPT5</name>
    <dbReference type="NCBI Taxonomy" id="1408161"/>
    <lineage>
        <taxon>Eukaryota</taxon>
        <taxon>Fungi</taxon>
        <taxon>Dikarya</taxon>
        <taxon>Ascomycota</taxon>
        <taxon>Pezizomycotina</taxon>
        <taxon>Dothideomycetes</taxon>
        <taxon>Pleosporomycetidae</taxon>
        <taxon>Pleosporales</taxon>
        <taxon>Pleosporineae</taxon>
        <taxon>Leptosphaeriaceae</taxon>
        <taxon>Plenodomus</taxon>
    </lineage>
</organism>
<evidence type="ECO:0000313" key="2">
    <source>
        <dbReference type="EMBL" id="KAF2856182.1"/>
    </source>
</evidence>
<protein>
    <submittedName>
        <fullName evidence="2">Uncharacterized protein</fullName>
    </submittedName>
</protein>
<dbReference type="Proteomes" id="UP000799423">
    <property type="component" value="Unassembled WGS sequence"/>
</dbReference>
<name>A0A6A7BLX9_9PLEO</name>
<gene>
    <name evidence="2" type="ORF">T440DRAFT_100558</name>
</gene>
<dbReference type="EMBL" id="MU006289">
    <property type="protein sequence ID" value="KAF2856182.1"/>
    <property type="molecule type" value="Genomic_DNA"/>
</dbReference>
<proteinExistence type="predicted"/>
<accession>A0A6A7BLX9</accession>
<feature type="region of interest" description="Disordered" evidence="1">
    <location>
        <begin position="1"/>
        <end position="22"/>
    </location>
</feature>
<reference evidence="2" key="1">
    <citation type="submission" date="2020-01" db="EMBL/GenBank/DDBJ databases">
        <authorList>
            <consortium name="DOE Joint Genome Institute"/>
            <person name="Haridas S."/>
            <person name="Albert R."/>
            <person name="Binder M."/>
            <person name="Bloem J."/>
            <person name="Labutti K."/>
            <person name="Salamov A."/>
            <person name="Andreopoulos B."/>
            <person name="Baker S.E."/>
            <person name="Barry K."/>
            <person name="Bills G."/>
            <person name="Bluhm B.H."/>
            <person name="Cannon C."/>
            <person name="Castanera R."/>
            <person name="Culley D.E."/>
            <person name="Daum C."/>
            <person name="Ezra D."/>
            <person name="Gonzalez J.B."/>
            <person name="Henrissat B."/>
            <person name="Kuo A."/>
            <person name="Liang C."/>
            <person name="Lipzen A."/>
            <person name="Lutzoni F."/>
            <person name="Magnuson J."/>
            <person name="Mondo S."/>
            <person name="Nolan M."/>
            <person name="Ohm R."/>
            <person name="Pangilinan J."/>
            <person name="Park H.-J."/>
            <person name="Ramirez L."/>
            <person name="Alfaro M."/>
            <person name="Sun H."/>
            <person name="Tritt A."/>
            <person name="Yoshinaga Y."/>
            <person name="Zwiers L.-H."/>
            <person name="Turgeon B.G."/>
            <person name="Goodwin S.B."/>
            <person name="Spatafora J.W."/>
            <person name="Crous P.W."/>
            <person name="Grigoriev I.V."/>
        </authorList>
    </citation>
    <scope>NUCLEOTIDE SEQUENCE</scope>
    <source>
        <strain evidence="2">IPT5</strain>
    </source>
</reference>
<keyword evidence="3" id="KW-1185">Reference proteome</keyword>